<name>A0A5C5V0Y2_9BACT</name>
<feature type="signal peptide" evidence="2">
    <location>
        <begin position="1"/>
        <end position="20"/>
    </location>
</feature>
<comment type="caution">
    <text evidence="3">The sequence shown here is derived from an EMBL/GenBank/DDBJ whole genome shotgun (WGS) entry which is preliminary data.</text>
</comment>
<feature type="chain" id="PRO_5022748101" evidence="2">
    <location>
        <begin position="21"/>
        <end position="64"/>
    </location>
</feature>
<feature type="compositionally biased region" description="Basic and acidic residues" evidence="1">
    <location>
        <begin position="48"/>
        <end position="64"/>
    </location>
</feature>
<evidence type="ECO:0000256" key="2">
    <source>
        <dbReference type="SAM" id="SignalP"/>
    </source>
</evidence>
<evidence type="ECO:0000313" key="4">
    <source>
        <dbReference type="Proteomes" id="UP000318878"/>
    </source>
</evidence>
<sequence precursor="true">MKLWISAALFCGAAMLVGCGGTVETPVEKPAEEPEVTMPAESTDTPPAEEKPAEEKPMEEAASD</sequence>
<accession>A0A5C5V0Y2</accession>
<gene>
    <name evidence="3" type="ORF">Enr8_35460</name>
</gene>
<dbReference type="AlphaFoldDB" id="A0A5C5V0Y2"/>
<dbReference type="Proteomes" id="UP000318878">
    <property type="component" value="Unassembled WGS sequence"/>
</dbReference>
<reference evidence="3 4" key="1">
    <citation type="submission" date="2019-02" db="EMBL/GenBank/DDBJ databases">
        <title>Deep-cultivation of Planctomycetes and their phenomic and genomic characterization uncovers novel biology.</title>
        <authorList>
            <person name="Wiegand S."/>
            <person name="Jogler M."/>
            <person name="Boedeker C."/>
            <person name="Pinto D."/>
            <person name="Vollmers J."/>
            <person name="Rivas-Marin E."/>
            <person name="Kohn T."/>
            <person name="Peeters S.H."/>
            <person name="Heuer A."/>
            <person name="Rast P."/>
            <person name="Oberbeckmann S."/>
            <person name="Bunk B."/>
            <person name="Jeske O."/>
            <person name="Meyerdierks A."/>
            <person name="Storesund J.E."/>
            <person name="Kallscheuer N."/>
            <person name="Luecker S."/>
            <person name="Lage O.M."/>
            <person name="Pohl T."/>
            <person name="Merkel B.J."/>
            <person name="Hornburger P."/>
            <person name="Mueller R.-W."/>
            <person name="Bruemmer F."/>
            <person name="Labrenz M."/>
            <person name="Spormann A.M."/>
            <person name="Op Den Camp H."/>
            <person name="Overmann J."/>
            <person name="Amann R."/>
            <person name="Jetten M.S.M."/>
            <person name="Mascher T."/>
            <person name="Medema M.H."/>
            <person name="Devos D.P."/>
            <person name="Kaster A.-K."/>
            <person name="Ovreas L."/>
            <person name="Rohde M."/>
            <person name="Galperin M.Y."/>
            <person name="Jogler C."/>
        </authorList>
    </citation>
    <scope>NUCLEOTIDE SEQUENCE [LARGE SCALE GENOMIC DNA]</scope>
    <source>
        <strain evidence="3 4">Enr8</strain>
    </source>
</reference>
<organism evidence="3 4">
    <name type="scientific">Blastopirellula retiformator</name>
    <dbReference type="NCBI Taxonomy" id="2527970"/>
    <lineage>
        <taxon>Bacteria</taxon>
        <taxon>Pseudomonadati</taxon>
        <taxon>Planctomycetota</taxon>
        <taxon>Planctomycetia</taxon>
        <taxon>Pirellulales</taxon>
        <taxon>Pirellulaceae</taxon>
        <taxon>Blastopirellula</taxon>
    </lineage>
</organism>
<proteinExistence type="predicted"/>
<evidence type="ECO:0000256" key="1">
    <source>
        <dbReference type="SAM" id="MobiDB-lite"/>
    </source>
</evidence>
<keyword evidence="2" id="KW-0732">Signal</keyword>
<protein>
    <submittedName>
        <fullName evidence="3">Uncharacterized protein</fullName>
    </submittedName>
</protein>
<dbReference type="EMBL" id="SJPF01000004">
    <property type="protein sequence ID" value="TWT31623.1"/>
    <property type="molecule type" value="Genomic_DNA"/>
</dbReference>
<dbReference type="RefSeq" id="WP_146433880.1">
    <property type="nucleotide sequence ID" value="NZ_SJPF01000004.1"/>
</dbReference>
<keyword evidence="4" id="KW-1185">Reference proteome</keyword>
<dbReference type="PROSITE" id="PS51257">
    <property type="entry name" value="PROKAR_LIPOPROTEIN"/>
    <property type="match status" value="1"/>
</dbReference>
<evidence type="ECO:0000313" key="3">
    <source>
        <dbReference type="EMBL" id="TWT31623.1"/>
    </source>
</evidence>
<feature type="region of interest" description="Disordered" evidence="1">
    <location>
        <begin position="23"/>
        <end position="64"/>
    </location>
</feature>